<comment type="caution">
    <text evidence="4">The sequence shown here is derived from an EMBL/GenBank/DDBJ whole genome shotgun (WGS) entry which is preliminary data.</text>
</comment>
<dbReference type="Gene3D" id="1.25.40.10">
    <property type="entry name" value="Tetratricopeptide repeat domain"/>
    <property type="match status" value="2"/>
</dbReference>
<dbReference type="AlphaFoldDB" id="A0A813V7G1"/>
<dbReference type="SMART" id="SM00028">
    <property type="entry name" value="TPR"/>
    <property type="match status" value="5"/>
</dbReference>
<keyword evidence="6" id="KW-1185">Reference proteome</keyword>
<dbReference type="OrthoDB" id="5986190at2759"/>
<evidence type="ECO:0000313" key="5">
    <source>
        <dbReference type="EMBL" id="CAF1096563.1"/>
    </source>
</evidence>
<dbReference type="Pfam" id="PF13424">
    <property type="entry name" value="TPR_12"/>
    <property type="match status" value="2"/>
</dbReference>
<evidence type="ECO:0000256" key="2">
    <source>
        <dbReference type="ARBA" id="ARBA00022803"/>
    </source>
</evidence>
<evidence type="ECO:0000256" key="1">
    <source>
        <dbReference type="ARBA" id="ARBA00022737"/>
    </source>
</evidence>
<dbReference type="EMBL" id="CAJNOM010000025">
    <property type="protein sequence ID" value="CAF0839323.1"/>
    <property type="molecule type" value="Genomic_DNA"/>
</dbReference>
<gene>
    <name evidence="5" type="ORF">BJG266_LOCUS21111</name>
    <name evidence="4" type="ORF">QVE165_LOCUS6224</name>
</gene>
<reference evidence="4" key="1">
    <citation type="submission" date="2021-02" db="EMBL/GenBank/DDBJ databases">
        <authorList>
            <person name="Nowell W R."/>
        </authorList>
    </citation>
    <scope>NUCLEOTIDE SEQUENCE</scope>
</reference>
<keyword evidence="2 3" id="KW-0802">TPR repeat</keyword>
<accession>A0A813V7G1</accession>
<feature type="repeat" description="TPR" evidence="3">
    <location>
        <begin position="246"/>
        <end position="279"/>
    </location>
</feature>
<dbReference type="PROSITE" id="PS50005">
    <property type="entry name" value="TPR"/>
    <property type="match status" value="2"/>
</dbReference>
<dbReference type="EMBL" id="CAJNOI010000123">
    <property type="protein sequence ID" value="CAF1096563.1"/>
    <property type="molecule type" value="Genomic_DNA"/>
</dbReference>
<dbReference type="Proteomes" id="UP000663832">
    <property type="component" value="Unassembled WGS sequence"/>
</dbReference>
<dbReference type="Pfam" id="PF13374">
    <property type="entry name" value="TPR_10"/>
    <property type="match status" value="1"/>
</dbReference>
<dbReference type="Gene3D" id="3.90.176.10">
    <property type="entry name" value="Toxin ADP-ribosyltransferase, Chain A, domain 1"/>
    <property type="match status" value="1"/>
</dbReference>
<dbReference type="InterPro" id="IPR019734">
    <property type="entry name" value="TPR_rpt"/>
</dbReference>
<dbReference type="PROSITE" id="PS51996">
    <property type="entry name" value="TR_MART"/>
    <property type="match status" value="1"/>
</dbReference>
<evidence type="ECO:0000313" key="4">
    <source>
        <dbReference type="EMBL" id="CAF0839323.1"/>
    </source>
</evidence>
<dbReference type="SUPFAM" id="SSF56399">
    <property type="entry name" value="ADP-ribosylation"/>
    <property type="match status" value="1"/>
</dbReference>
<dbReference type="SUPFAM" id="SSF48452">
    <property type="entry name" value="TPR-like"/>
    <property type="match status" value="1"/>
</dbReference>
<evidence type="ECO:0008006" key="7">
    <source>
        <dbReference type="Google" id="ProtNLM"/>
    </source>
</evidence>
<name>A0A813V7G1_9BILA</name>
<keyword evidence="1" id="KW-0677">Repeat</keyword>
<dbReference type="PANTHER" id="PTHR45641:SF19">
    <property type="entry name" value="NEPHROCYSTIN-3"/>
    <property type="match status" value="1"/>
</dbReference>
<evidence type="ECO:0000313" key="6">
    <source>
        <dbReference type="Proteomes" id="UP000663832"/>
    </source>
</evidence>
<dbReference type="InterPro" id="IPR011990">
    <property type="entry name" value="TPR-like_helical_dom_sf"/>
</dbReference>
<dbReference type="Proteomes" id="UP000663877">
    <property type="component" value="Unassembled WGS sequence"/>
</dbReference>
<organism evidence="4 6">
    <name type="scientific">Adineta steineri</name>
    <dbReference type="NCBI Taxonomy" id="433720"/>
    <lineage>
        <taxon>Eukaryota</taxon>
        <taxon>Metazoa</taxon>
        <taxon>Spiralia</taxon>
        <taxon>Gnathifera</taxon>
        <taxon>Rotifera</taxon>
        <taxon>Eurotatoria</taxon>
        <taxon>Bdelloidea</taxon>
        <taxon>Adinetida</taxon>
        <taxon>Adinetidae</taxon>
        <taxon>Adineta</taxon>
    </lineage>
</organism>
<protein>
    <recommendedName>
        <fullName evidence="7">Tetratricopeptide repeat protein</fullName>
    </recommendedName>
</protein>
<proteinExistence type="predicted"/>
<sequence length="344" mass="39634">MQGYKSVLFEIEINTDIPSSPFASIQEWSQFPEEDEILFSTHTVFHIDRVVVENDGLYRVNLSLTNNYDRNLRKLMAHRRKEIVGRTSIHRLALLLYRMGKFDIAEKIYQQLLGEIDALDEILYINHYLARISCQMGQFGKALSMQSTCFQFMTKHNRALVADVYAGMAEAFVRQDMLEDSLELYERAFQIAEQSQTISDHSKVLYLNNIGCVLKLQNRYNQAKNYFQKALDIALARFPSTHPDIADLYQNIGSLYFDMGDFHTSIDYLTKSLAIQQSSLPADHPALGNTHYNLSKTFIELHQIYDAIHHGQLAVDILKKTLSDIHFDVREAQAQLDAISLLQR</sequence>
<feature type="repeat" description="TPR" evidence="3">
    <location>
        <begin position="162"/>
        <end position="195"/>
    </location>
</feature>
<evidence type="ECO:0000256" key="3">
    <source>
        <dbReference type="PROSITE-ProRule" id="PRU00339"/>
    </source>
</evidence>
<dbReference type="PANTHER" id="PTHR45641">
    <property type="entry name" value="TETRATRICOPEPTIDE REPEAT PROTEIN (AFU_ORTHOLOGUE AFUA_6G03870)"/>
    <property type="match status" value="1"/>
</dbReference>